<dbReference type="EMBL" id="OAPG01000003">
    <property type="protein sequence ID" value="SNX82917.1"/>
    <property type="molecule type" value="Genomic_DNA"/>
</dbReference>
<protein>
    <submittedName>
        <fullName evidence="1">Uncharacterized protein</fullName>
    </submittedName>
</protein>
<gene>
    <name evidence="1" type="ORF">MEPE_01623</name>
</gene>
<organism evidence="1 2">
    <name type="scientific">Melanopsichium pennsylvanicum</name>
    <dbReference type="NCBI Taxonomy" id="63383"/>
    <lineage>
        <taxon>Eukaryota</taxon>
        <taxon>Fungi</taxon>
        <taxon>Dikarya</taxon>
        <taxon>Basidiomycota</taxon>
        <taxon>Ustilaginomycotina</taxon>
        <taxon>Ustilaginomycetes</taxon>
        <taxon>Ustilaginales</taxon>
        <taxon>Ustilaginaceae</taxon>
        <taxon>Melanopsichium</taxon>
    </lineage>
</organism>
<sequence>MPKNALTKTTTPFAILSLALCSRDVESGTVSMLDLIVHSSSLEFYDKPVKGSAKYAMSAAALTRFF</sequence>
<keyword evidence="2" id="KW-1185">Reference proteome</keyword>
<evidence type="ECO:0000313" key="1">
    <source>
        <dbReference type="EMBL" id="SNX82917.1"/>
    </source>
</evidence>
<proteinExistence type="predicted"/>
<evidence type="ECO:0000313" key="2">
    <source>
        <dbReference type="Proteomes" id="UP001294444"/>
    </source>
</evidence>
<accession>A0AAJ4XJ10</accession>
<reference evidence="1" key="1">
    <citation type="submission" date="2023-10" db="EMBL/GenBank/DDBJ databases">
        <authorList>
            <person name="Guldener U."/>
        </authorList>
    </citation>
    <scope>NUCLEOTIDE SEQUENCE</scope>
    <source>
        <strain evidence="1">Mp4</strain>
    </source>
</reference>
<comment type="caution">
    <text evidence="1">The sequence shown here is derived from an EMBL/GenBank/DDBJ whole genome shotgun (WGS) entry which is preliminary data.</text>
</comment>
<name>A0AAJ4XJ10_9BASI</name>
<dbReference type="Proteomes" id="UP001294444">
    <property type="component" value="Unassembled WGS sequence"/>
</dbReference>
<dbReference type="AlphaFoldDB" id="A0AAJ4XJ10"/>